<sequence>MAPKISVILPTYNESENLPIAADRISRSLSDYKYEIIVVDDDSPDRTWKIAEDLKESIPQLKVIRRLDNKGLSSAVLTGMGIAEGDVFVVMDSDLQHDEKILPEMIRSFSERDVDLCLGTRYAAGGSTGKWSFIRTAISRFANFLAQRILGLPVSDPMSGYFGIKRSIYSEVKNSINPRGFKILLEFLGRSETKLKIEEIPYTFQNRIHGTTKLDNSVIKSFFLALLDIRFGKWISPTFLLYCLVGATGVIVNLLGFLLGELLGFGQLNTGISFLDPISISVLFGIELSIVSNFILNNYFTFYERRFEKWNALRGLFLFHTVSVWGILLQILSFHYLYYSFSSDWNLVHLPIKFLCDMASILVAMASNYLLNSNVTWSNRI</sequence>
<evidence type="ECO:0000256" key="3">
    <source>
        <dbReference type="ARBA" id="ARBA00022676"/>
    </source>
</evidence>
<dbReference type="Proteomes" id="UP001580391">
    <property type="component" value="Unassembled WGS sequence"/>
</dbReference>
<evidence type="ECO:0000256" key="2">
    <source>
        <dbReference type="ARBA" id="ARBA00006739"/>
    </source>
</evidence>
<keyword evidence="6 8" id="KW-1133">Transmembrane helix</keyword>
<dbReference type="PANTHER" id="PTHR43398">
    <property type="entry name" value="DOLICHOL-PHOSPHATE MANNOSYLTRANSFERASE SUBUNIT 1"/>
    <property type="match status" value="1"/>
</dbReference>
<gene>
    <name evidence="11" type="ORF">ACE5IX_04955</name>
</gene>
<evidence type="ECO:0000256" key="8">
    <source>
        <dbReference type="SAM" id="Phobius"/>
    </source>
</evidence>
<reference evidence="11 12" key="1">
    <citation type="submission" date="2024-09" db="EMBL/GenBank/DDBJ databases">
        <title>Taxonomic and Genotyping Characterization of Leptospira Strains isolated from Multiple Sources in Colombia highlights the importance of intermediate species.</title>
        <authorList>
            <person name="Torres Higuera L."/>
            <person name="Rojas Tapias D."/>
            <person name="Jimenez Velasquez S."/>
            <person name="Renjifo Ibanez C."/>
        </authorList>
    </citation>
    <scope>NUCLEOTIDE SEQUENCE [LARGE SCALE GENOMIC DNA]</scope>
    <source>
        <strain evidence="11 12">Lep080</strain>
    </source>
</reference>
<dbReference type="RefSeq" id="WP_135701357.1">
    <property type="nucleotide sequence ID" value="NZ_JBHILI010000002.1"/>
</dbReference>
<dbReference type="InterPro" id="IPR001173">
    <property type="entry name" value="Glyco_trans_2-like"/>
</dbReference>
<dbReference type="Pfam" id="PF00535">
    <property type="entry name" value="Glycos_transf_2"/>
    <property type="match status" value="1"/>
</dbReference>
<comment type="similarity">
    <text evidence="2">Belongs to the glycosyltransferase 2 family.</text>
</comment>
<evidence type="ECO:0000313" key="11">
    <source>
        <dbReference type="EMBL" id="MFB5735844.1"/>
    </source>
</evidence>
<comment type="subcellular location">
    <subcellularLocation>
        <location evidence="1">Membrane</location>
        <topology evidence="1">Multi-pass membrane protein</topology>
    </subcellularLocation>
</comment>
<dbReference type="InterPro" id="IPR039528">
    <property type="entry name" value="DPM1-like"/>
</dbReference>
<proteinExistence type="inferred from homology"/>
<keyword evidence="7 8" id="KW-0472">Membrane</keyword>
<dbReference type="CDD" id="cd06442">
    <property type="entry name" value="DPM1_like"/>
    <property type="match status" value="1"/>
</dbReference>
<evidence type="ECO:0000256" key="4">
    <source>
        <dbReference type="ARBA" id="ARBA00022679"/>
    </source>
</evidence>
<dbReference type="InterPro" id="IPR007267">
    <property type="entry name" value="GtrA_DPMS_TM"/>
</dbReference>
<accession>A0ABV5BLB8</accession>
<evidence type="ECO:0000256" key="6">
    <source>
        <dbReference type="ARBA" id="ARBA00022989"/>
    </source>
</evidence>
<keyword evidence="12" id="KW-1185">Reference proteome</keyword>
<feature type="transmembrane region" description="Helical" evidence="8">
    <location>
        <begin position="350"/>
        <end position="371"/>
    </location>
</feature>
<comment type="caution">
    <text evidence="11">The sequence shown here is derived from an EMBL/GenBank/DDBJ whole genome shotgun (WGS) entry which is preliminary data.</text>
</comment>
<dbReference type="EC" id="2.4.-.-" evidence="11"/>
<dbReference type="SUPFAM" id="SSF53448">
    <property type="entry name" value="Nucleotide-diphospho-sugar transferases"/>
    <property type="match status" value="1"/>
</dbReference>
<dbReference type="Pfam" id="PF04138">
    <property type="entry name" value="GtrA_DPMS_TM"/>
    <property type="match status" value="1"/>
</dbReference>
<dbReference type="EMBL" id="JBHILJ010000002">
    <property type="protein sequence ID" value="MFB5735844.1"/>
    <property type="molecule type" value="Genomic_DNA"/>
</dbReference>
<keyword evidence="5 8" id="KW-0812">Transmembrane</keyword>
<feature type="transmembrane region" description="Helical" evidence="8">
    <location>
        <begin position="239"/>
        <end position="258"/>
    </location>
</feature>
<dbReference type="InterPro" id="IPR029044">
    <property type="entry name" value="Nucleotide-diphossugar_trans"/>
</dbReference>
<protein>
    <submittedName>
        <fullName evidence="11">Glycosyltransferase</fullName>
        <ecNumber evidence="11">2.4.-.-</ecNumber>
    </submittedName>
</protein>
<evidence type="ECO:0000313" key="12">
    <source>
        <dbReference type="Proteomes" id="UP001580391"/>
    </source>
</evidence>
<keyword evidence="3 11" id="KW-0328">Glycosyltransferase</keyword>
<dbReference type="GO" id="GO:0016757">
    <property type="term" value="F:glycosyltransferase activity"/>
    <property type="evidence" value="ECO:0007669"/>
    <property type="project" value="UniProtKB-KW"/>
</dbReference>
<evidence type="ECO:0000256" key="1">
    <source>
        <dbReference type="ARBA" id="ARBA00004141"/>
    </source>
</evidence>
<dbReference type="PANTHER" id="PTHR43398:SF1">
    <property type="entry name" value="DOLICHOL-PHOSPHATE MANNOSYLTRANSFERASE SUBUNIT 1"/>
    <property type="match status" value="1"/>
</dbReference>
<dbReference type="Gene3D" id="3.90.550.10">
    <property type="entry name" value="Spore Coat Polysaccharide Biosynthesis Protein SpsA, Chain A"/>
    <property type="match status" value="1"/>
</dbReference>
<evidence type="ECO:0000256" key="5">
    <source>
        <dbReference type="ARBA" id="ARBA00022692"/>
    </source>
</evidence>
<name>A0ABV5BLB8_9LEPT</name>
<keyword evidence="4 11" id="KW-0808">Transferase</keyword>
<evidence type="ECO:0000259" key="10">
    <source>
        <dbReference type="Pfam" id="PF04138"/>
    </source>
</evidence>
<feature type="transmembrane region" description="Helical" evidence="8">
    <location>
        <begin position="317"/>
        <end position="338"/>
    </location>
</feature>
<evidence type="ECO:0000256" key="7">
    <source>
        <dbReference type="ARBA" id="ARBA00023136"/>
    </source>
</evidence>
<feature type="transmembrane region" description="Helical" evidence="8">
    <location>
        <begin position="278"/>
        <end position="296"/>
    </location>
</feature>
<organism evidence="11 12">
    <name type="scientific">Leptospira wolffii</name>
    <dbReference type="NCBI Taxonomy" id="409998"/>
    <lineage>
        <taxon>Bacteria</taxon>
        <taxon>Pseudomonadati</taxon>
        <taxon>Spirochaetota</taxon>
        <taxon>Spirochaetia</taxon>
        <taxon>Leptospirales</taxon>
        <taxon>Leptospiraceae</taxon>
        <taxon>Leptospira</taxon>
    </lineage>
</organism>
<feature type="domain" description="GtrA/DPMS transmembrane" evidence="10">
    <location>
        <begin position="242"/>
        <end position="377"/>
    </location>
</feature>
<evidence type="ECO:0000259" key="9">
    <source>
        <dbReference type="Pfam" id="PF00535"/>
    </source>
</evidence>
<feature type="domain" description="Glycosyltransferase 2-like" evidence="9">
    <location>
        <begin position="6"/>
        <end position="171"/>
    </location>
</feature>